<dbReference type="PANTHER" id="PTHR36195">
    <property type="entry name" value="DOMAIN PROTEIN, PUTATIVE (AFU_ORTHOLOGUE AFUA_5G01990)-RELATED-RELATED"/>
    <property type="match status" value="1"/>
</dbReference>
<feature type="non-terminal residue" evidence="2">
    <location>
        <position position="253"/>
    </location>
</feature>
<evidence type="ECO:0000313" key="2">
    <source>
        <dbReference type="EMBL" id="KAF1960512.1"/>
    </source>
</evidence>
<dbReference type="SUPFAM" id="SSF49870">
    <property type="entry name" value="Osmotin, thaumatin-like protein"/>
    <property type="match status" value="1"/>
</dbReference>
<evidence type="ECO:0000256" key="1">
    <source>
        <dbReference type="SAM" id="MobiDB-lite"/>
    </source>
</evidence>
<dbReference type="EMBL" id="ML976982">
    <property type="protein sequence ID" value="KAF1960512.1"/>
    <property type="molecule type" value="Genomic_DNA"/>
</dbReference>
<dbReference type="Pfam" id="PF04681">
    <property type="entry name" value="Bys1"/>
    <property type="match status" value="1"/>
</dbReference>
<dbReference type="InterPro" id="IPR037176">
    <property type="entry name" value="Osmotin/thaumatin-like_sf"/>
</dbReference>
<keyword evidence="3" id="KW-1185">Reference proteome</keyword>
<dbReference type="InterPro" id="IPR006771">
    <property type="entry name" value="CetA-like"/>
</dbReference>
<sequence length="253" mass="27403">YAKVVNRCPYDVNLWSVDKQIGCTKDDGLVLKTGQSYREVFQNDTEGGISIKLSKYNTCGGKDHTQLEYKISNKTGFQGNYLDMSFVDCLGGDCPGWKDGFYLKSGNNGDPSLASTNNNEHCPIFKVNNAIEAAKVSYVLPDDRQTKFCKEIANLELYLCGSQPPSDSDDAASPIAAPSSSKPTTISTQAKPTTTQAPPKPATSDVQVKAAAVTDAPKPSKPEVKTVVTYVTVAVDAPVKRHAHGRRHQHFNA</sequence>
<dbReference type="OrthoDB" id="5144514at2759"/>
<dbReference type="PANTHER" id="PTHR36195:SF6">
    <property type="entry name" value="SECRETED THAUMATIN-LIKE PROTEIN CALA"/>
    <property type="match status" value="1"/>
</dbReference>
<gene>
    <name evidence="2" type="ORF">CC80DRAFT_383991</name>
</gene>
<organism evidence="2 3">
    <name type="scientific">Byssothecium circinans</name>
    <dbReference type="NCBI Taxonomy" id="147558"/>
    <lineage>
        <taxon>Eukaryota</taxon>
        <taxon>Fungi</taxon>
        <taxon>Dikarya</taxon>
        <taxon>Ascomycota</taxon>
        <taxon>Pezizomycotina</taxon>
        <taxon>Dothideomycetes</taxon>
        <taxon>Pleosporomycetidae</taxon>
        <taxon>Pleosporales</taxon>
        <taxon>Massarineae</taxon>
        <taxon>Massarinaceae</taxon>
        <taxon>Byssothecium</taxon>
    </lineage>
</organism>
<accession>A0A6A5U9K8</accession>
<proteinExistence type="predicted"/>
<reference evidence="2" key="1">
    <citation type="journal article" date="2020" name="Stud. Mycol.">
        <title>101 Dothideomycetes genomes: a test case for predicting lifestyles and emergence of pathogens.</title>
        <authorList>
            <person name="Haridas S."/>
            <person name="Albert R."/>
            <person name="Binder M."/>
            <person name="Bloem J."/>
            <person name="Labutti K."/>
            <person name="Salamov A."/>
            <person name="Andreopoulos B."/>
            <person name="Baker S."/>
            <person name="Barry K."/>
            <person name="Bills G."/>
            <person name="Bluhm B."/>
            <person name="Cannon C."/>
            <person name="Castanera R."/>
            <person name="Culley D."/>
            <person name="Daum C."/>
            <person name="Ezra D."/>
            <person name="Gonzalez J."/>
            <person name="Henrissat B."/>
            <person name="Kuo A."/>
            <person name="Liang C."/>
            <person name="Lipzen A."/>
            <person name="Lutzoni F."/>
            <person name="Magnuson J."/>
            <person name="Mondo S."/>
            <person name="Nolan M."/>
            <person name="Ohm R."/>
            <person name="Pangilinan J."/>
            <person name="Park H.-J."/>
            <person name="Ramirez L."/>
            <person name="Alfaro M."/>
            <person name="Sun H."/>
            <person name="Tritt A."/>
            <person name="Yoshinaga Y."/>
            <person name="Zwiers L.-H."/>
            <person name="Turgeon B."/>
            <person name="Goodwin S."/>
            <person name="Spatafora J."/>
            <person name="Crous P."/>
            <person name="Grigoriev I."/>
        </authorList>
    </citation>
    <scope>NUCLEOTIDE SEQUENCE</scope>
    <source>
        <strain evidence="2">CBS 675.92</strain>
    </source>
</reference>
<dbReference type="Proteomes" id="UP000800035">
    <property type="component" value="Unassembled WGS sequence"/>
</dbReference>
<feature type="non-terminal residue" evidence="2">
    <location>
        <position position="1"/>
    </location>
</feature>
<feature type="compositionally biased region" description="Low complexity" evidence="1">
    <location>
        <begin position="188"/>
        <end position="197"/>
    </location>
</feature>
<evidence type="ECO:0000313" key="3">
    <source>
        <dbReference type="Proteomes" id="UP000800035"/>
    </source>
</evidence>
<feature type="region of interest" description="Disordered" evidence="1">
    <location>
        <begin position="165"/>
        <end position="222"/>
    </location>
</feature>
<protein>
    <submittedName>
        <fullName evidence="2">Uncharacterized protein</fullName>
    </submittedName>
</protein>
<dbReference type="AlphaFoldDB" id="A0A6A5U9K8"/>
<feature type="compositionally biased region" description="Low complexity" evidence="1">
    <location>
        <begin position="171"/>
        <end position="181"/>
    </location>
</feature>
<name>A0A6A5U9K8_9PLEO</name>